<dbReference type="Pfam" id="PF05838">
    <property type="entry name" value="Glyco_hydro_108"/>
    <property type="match status" value="1"/>
</dbReference>
<evidence type="ECO:0000259" key="1">
    <source>
        <dbReference type="Pfam" id="PF05838"/>
    </source>
</evidence>
<name>A0AAD1G253_SPHMI</name>
<protein>
    <submittedName>
        <fullName evidence="4">Peptidoglycan binding protein</fullName>
    </submittedName>
</protein>
<sequence>MASIDDLIEMLLRREGGYIDHPDDRGGPTNFGITQATARAAGFGGAMRELPRNTAADIYRKRYWHETGFDRVNALAPRIAAELFDTGVNMGPAVATGFLQRALNALNRRERDWPDIPGSRRIDTATLSALKALVAVRGKAGETVLLRALEALQGARYIELAEARPANESFVYGWLAGRIGDFHA</sequence>
<dbReference type="Proteomes" id="UP000275727">
    <property type="component" value="Chromosome"/>
</dbReference>
<dbReference type="CDD" id="cd13926">
    <property type="entry name" value="N-acetylmuramidase_GH108"/>
    <property type="match status" value="1"/>
</dbReference>
<evidence type="ECO:0000259" key="2">
    <source>
        <dbReference type="Pfam" id="PF09374"/>
    </source>
</evidence>
<evidence type="ECO:0000313" key="4">
    <source>
        <dbReference type="EMBL" id="RKS92224.1"/>
    </source>
</evidence>
<dbReference type="KEGG" id="smic:SmB9_29040"/>
<evidence type="ECO:0000313" key="6">
    <source>
        <dbReference type="Proteomes" id="UP000276029"/>
    </source>
</evidence>
<reference evidence="4 6" key="2">
    <citation type="submission" date="2018-10" db="EMBL/GenBank/DDBJ databases">
        <title>Genomic Encyclopedia of Type Strains, Phase IV (KMG-IV): sequencing the most valuable type-strain genomes for metagenomic binning, comparative biology and taxonomic classification.</title>
        <authorList>
            <person name="Goeker M."/>
        </authorList>
    </citation>
    <scope>NUCLEOTIDE SEQUENCE [LARGE SCALE GENOMIC DNA]</scope>
    <source>
        <strain evidence="4 6">DSM 19791</strain>
    </source>
</reference>
<reference evidence="3 5" key="1">
    <citation type="submission" date="2018-06" db="EMBL/GenBank/DDBJ databases">
        <title>Complete Genome Sequence of the Microcystin-Degrading Bacterium Sphingosinicella microcystinivorans Strain B-9.</title>
        <authorList>
            <person name="Jin H."/>
            <person name="Nishizawa T."/>
            <person name="Guo Y."/>
            <person name="Nishizawa A."/>
            <person name="Park H."/>
            <person name="Kato H."/>
            <person name="Tsuji K."/>
            <person name="Harada K."/>
        </authorList>
    </citation>
    <scope>NUCLEOTIDE SEQUENCE [LARGE SCALE GENOMIC DNA]</scope>
    <source>
        <strain evidence="3 5">B9</strain>
    </source>
</reference>
<organism evidence="3 5">
    <name type="scientific">Sphingosinicella microcystinivorans</name>
    <dbReference type="NCBI Taxonomy" id="335406"/>
    <lineage>
        <taxon>Bacteria</taxon>
        <taxon>Pseudomonadati</taxon>
        <taxon>Pseudomonadota</taxon>
        <taxon>Alphaproteobacteria</taxon>
        <taxon>Sphingomonadales</taxon>
        <taxon>Sphingosinicellaceae</taxon>
        <taxon>Sphingosinicella</taxon>
    </lineage>
</organism>
<proteinExistence type="predicted"/>
<feature type="domain" description="TtsA-like Glycoside hydrolase family 108" evidence="1">
    <location>
        <begin position="9"/>
        <end position="91"/>
    </location>
</feature>
<dbReference type="InterPro" id="IPR008565">
    <property type="entry name" value="TtsA-like_GH18_dom"/>
</dbReference>
<dbReference type="RefSeq" id="WP_121049450.1">
    <property type="nucleotide sequence ID" value="NZ_AP018711.1"/>
</dbReference>
<keyword evidence="6" id="KW-1185">Reference proteome</keyword>
<dbReference type="Proteomes" id="UP000276029">
    <property type="component" value="Unassembled WGS sequence"/>
</dbReference>
<dbReference type="AlphaFoldDB" id="A0AAD1G253"/>
<dbReference type="EMBL" id="AP018711">
    <property type="protein sequence ID" value="BBE35246.1"/>
    <property type="molecule type" value="Genomic_DNA"/>
</dbReference>
<dbReference type="SUPFAM" id="SSF53955">
    <property type="entry name" value="Lysozyme-like"/>
    <property type="match status" value="1"/>
</dbReference>
<evidence type="ECO:0000313" key="5">
    <source>
        <dbReference type="Proteomes" id="UP000275727"/>
    </source>
</evidence>
<dbReference type="InterPro" id="IPR018537">
    <property type="entry name" value="Peptidoglycan-bd_3"/>
</dbReference>
<dbReference type="Pfam" id="PF09374">
    <property type="entry name" value="PG_binding_3"/>
    <property type="match status" value="1"/>
</dbReference>
<dbReference type="InterPro" id="IPR023346">
    <property type="entry name" value="Lysozyme-like_dom_sf"/>
</dbReference>
<accession>A0AAD1G253</accession>
<dbReference type="Gene3D" id="1.20.141.10">
    <property type="entry name" value="Chitosanase, subunit A, domain 1"/>
    <property type="match status" value="1"/>
</dbReference>
<dbReference type="EMBL" id="RBWX01000007">
    <property type="protein sequence ID" value="RKS92224.1"/>
    <property type="molecule type" value="Genomic_DNA"/>
</dbReference>
<gene>
    <name evidence="4" type="ORF">DFR51_1809</name>
    <name evidence="3" type="ORF">SmB9_29040</name>
</gene>
<feature type="domain" description="Peptidoglycan binding" evidence="2">
    <location>
        <begin position="98"/>
        <end position="176"/>
    </location>
</feature>
<evidence type="ECO:0000313" key="3">
    <source>
        <dbReference type="EMBL" id="BBE35246.1"/>
    </source>
</evidence>